<evidence type="ECO:0000313" key="5">
    <source>
        <dbReference type="EMBL" id="AGB15624.1"/>
    </source>
</evidence>
<keyword evidence="2 5" id="KW-0808">Transferase</keyword>
<dbReference type="GO" id="GO:0019877">
    <property type="term" value="P:diaminopimelate biosynthetic process"/>
    <property type="evidence" value="ECO:0007669"/>
    <property type="project" value="UniProtKB-KW"/>
</dbReference>
<dbReference type="GeneID" id="14375259"/>
<dbReference type="Proteomes" id="UP000010846">
    <property type="component" value="Chromosome"/>
</dbReference>
<dbReference type="HOGENOM" id="CLU_051638_9_0_2"/>
<evidence type="ECO:0000256" key="4">
    <source>
        <dbReference type="ARBA" id="ARBA00023154"/>
    </source>
</evidence>
<dbReference type="STRING" id="797302.Halru_1005"/>
<dbReference type="KEGG" id="hru:Halru_1005"/>
<sequence>MVRTEQGDNCHVDADVTLGYEYDDNTGATTLGDDVVVRAGSIVYGDVALGDGVQTGHDVLIREQTTVGAETIVGTKTVIDGRSSIGSNVSLQTGVYVPSETSIGDNVFVGPRAVLTNDPYPVRKDVSLEGPTLESSVSVGANATILPGVTIGERSFVAAGAVVTEDVPPDTLAIGAPAQFESLPEQLVGTNNLV</sequence>
<keyword evidence="6" id="KW-1185">Reference proteome</keyword>
<dbReference type="OrthoDB" id="200265at2157"/>
<gene>
    <name evidence="5" type="ordered locus">Halru_1005</name>
</gene>
<dbReference type="eggNOG" id="arCOG01848">
    <property type="taxonomic scope" value="Archaea"/>
</dbReference>
<name>L0IA64_HALRX</name>
<dbReference type="PANTHER" id="PTHR43300">
    <property type="entry name" value="ACETYLTRANSFERASE"/>
    <property type="match status" value="1"/>
</dbReference>
<dbReference type="Gene3D" id="2.160.10.10">
    <property type="entry name" value="Hexapeptide repeat proteins"/>
    <property type="match status" value="1"/>
</dbReference>
<organism evidence="5 6">
    <name type="scientific">Halovivax ruber (strain DSM 18193 / JCM 13892 / XH-70)</name>
    <dbReference type="NCBI Taxonomy" id="797302"/>
    <lineage>
        <taxon>Archaea</taxon>
        <taxon>Methanobacteriati</taxon>
        <taxon>Methanobacteriota</taxon>
        <taxon>Stenosarchaea group</taxon>
        <taxon>Halobacteria</taxon>
        <taxon>Halobacteriales</taxon>
        <taxon>Natrialbaceae</taxon>
        <taxon>Halovivax</taxon>
    </lineage>
</organism>
<evidence type="ECO:0000256" key="1">
    <source>
        <dbReference type="ARBA" id="ARBA00022605"/>
    </source>
</evidence>
<dbReference type="GO" id="GO:0009085">
    <property type="term" value="P:lysine biosynthetic process"/>
    <property type="evidence" value="ECO:0007669"/>
    <property type="project" value="UniProtKB-KW"/>
</dbReference>
<evidence type="ECO:0000313" key="6">
    <source>
        <dbReference type="Proteomes" id="UP000010846"/>
    </source>
</evidence>
<dbReference type="InterPro" id="IPR018357">
    <property type="entry name" value="Hexapep_transf_CS"/>
</dbReference>
<accession>L0IA64</accession>
<evidence type="ECO:0000256" key="2">
    <source>
        <dbReference type="ARBA" id="ARBA00022679"/>
    </source>
</evidence>
<dbReference type="RefSeq" id="WP_015300289.1">
    <property type="nucleotide sequence ID" value="NC_019964.1"/>
</dbReference>
<keyword evidence="1" id="KW-0028">Amino-acid biosynthesis</keyword>
<dbReference type="SUPFAM" id="SSF51161">
    <property type="entry name" value="Trimeric LpxA-like enzymes"/>
    <property type="match status" value="2"/>
</dbReference>
<dbReference type="CDD" id="cd03358">
    <property type="entry name" value="LbH_WxcM_N_like"/>
    <property type="match status" value="1"/>
</dbReference>
<reference evidence="5" key="1">
    <citation type="submission" date="2011-09" db="EMBL/GenBank/DDBJ databases">
        <title>Complete sequence of Halovivax ruber XH-70.</title>
        <authorList>
            <consortium name="US DOE Joint Genome Institute"/>
            <person name="Lucas S."/>
            <person name="Han J."/>
            <person name="Lapidus A."/>
            <person name="Cheng J.-F."/>
            <person name="Goodwin L."/>
            <person name="Pitluck S."/>
            <person name="Peters L."/>
            <person name="Mikhailova N."/>
            <person name="Davenport K."/>
            <person name="Detter J.C."/>
            <person name="Han C."/>
            <person name="Tapia R."/>
            <person name="Land M."/>
            <person name="Hauser L."/>
            <person name="Kyrpides N."/>
            <person name="Ivanova N."/>
            <person name="Pagani I."/>
            <person name="Sproer C."/>
            <person name="Anderson I."/>
            <person name="Woyke T."/>
        </authorList>
    </citation>
    <scope>NUCLEOTIDE SEQUENCE</scope>
    <source>
        <strain evidence="5">XH-70</strain>
    </source>
</reference>
<dbReference type="InterPro" id="IPR001451">
    <property type="entry name" value="Hexapep"/>
</dbReference>
<dbReference type="InterPro" id="IPR050179">
    <property type="entry name" value="Trans_hexapeptide_repeat"/>
</dbReference>
<protein>
    <submittedName>
        <fullName evidence="5">Isoleucine patch superfamily enzyme, carbonic anhydrase/acetyltransferase</fullName>
    </submittedName>
</protein>
<dbReference type="AlphaFoldDB" id="L0IA64"/>
<keyword evidence="3" id="KW-0220">Diaminopimelate biosynthesis</keyword>
<dbReference type="InterPro" id="IPR011004">
    <property type="entry name" value="Trimer_LpxA-like_sf"/>
</dbReference>
<dbReference type="EMBL" id="CP003050">
    <property type="protein sequence ID" value="AGB15624.1"/>
    <property type="molecule type" value="Genomic_DNA"/>
</dbReference>
<dbReference type="Pfam" id="PF00132">
    <property type="entry name" value="Hexapep"/>
    <property type="match status" value="2"/>
</dbReference>
<evidence type="ECO:0000256" key="3">
    <source>
        <dbReference type="ARBA" id="ARBA00022915"/>
    </source>
</evidence>
<dbReference type="GO" id="GO:0016740">
    <property type="term" value="F:transferase activity"/>
    <property type="evidence" value="ECO:0007669"/>
    <property type="project" value="UniProtKB-KW"/>
</dbReference>
<keyword evidence="4" id="KW-0457">Lysine biosynthesis</keyword>
<proteinExistence type="predicted"/>
<dbReference type="PANTHER" id="PTHR43300:SF10">
    <property type="entry name" value="2,3,4,5-TETRAHYDROPYRIDINE-2,6-DICARBOXYLATE N-ACETYLTRANSFERASE"/>
    <property type="match status" value="1"/>
</dbReference>
<dbReference type="PROSITE" id="PS00101">
    <property type="entry name" value="HEXAPEP_TRANSFERASES"/>
    <property type="match status" value="1"/>
</dbReference>